<keyword evidence="2" id="KW-1185">Reference proteome</keyword>
<proteinExistence type="predicted"/>
<sequence length="84" mass="9894">MALLKSIGIFKLINTYHIERTRILRVQLDMQVLTLTLELSKAEEMIWNHLVMCSCISYEEAFHGRALRQGQKNRSMIKSVKRRC</sequence>
<comment type="caution">
    <text evidence="1">The sequence shown here is derived from an EMBL/GenBank/DDBJ whole genome shotgun (WGS) entry which is preliminary data.</text>
</comment>
<dbReference type="AlphaFoldDB" id="A0A7J8M9N4"/>
<protein>
    <submittedName>
        <fullName evidence="1">Uncharacterized protein</fullName>
    </submittedName>
</protein>
<organism evidence="1 2">
    <name type="scientific">Gossypium lobatum</name>
    <dbReference type="NCBI Taxonomy" id="34289"/>
    <lineage>
        <taxon>Eukaryota</taxon>
        <taxon>Viridiplantae</taxon>
        <taxon>Streptophyta</taxon>
        <taxon>Embryophyta</taxon>
        <taxon>Tracheophyta</taxon>
        <taxon>Spermatophyta</taxon>
        <taxon>Magnoliopsida</taxon>
        <taxon>eudicotyledons</taxon>
        <taxon>Gunneridae</taxon>
        <taxon>Pentapetalae</taxon>
        <taxon>rosids</taxon>
        <taxon>malvids</taxon>
        <taxon>Malvales</taxon>
        <taxon>Malvaceae</taxon>
        <taxon>Malvoideae</taxon>
        <taxon>Gossypium</taxon>
    </lineage>
</organism>
<dbReference type="Proteomes" id="UP000593572">
    <property type="component" value="Unassembled WGS sequence"/>
</dbReference>
<evidence type="ECO:0000313" key="2">
    <source>
        <dbReference type="Proteomes" id="UP000593572"/>
    </source>
</evidence>
<gene>
    <name evidence="1" type="ORF">Golob_018180</name>
</gene>
<dbReference type="EMBL" id="JABEZX010000007">
    <property type="protein sequence ID" value="MBA0561343.1"/>
    <property type="molecule type" value="Genomic_DNA"/>
</dbReference>
<evidence type="ECO:0000313" key="1">
    <source>
        <dbReference type="EMBL" id="MBA0561343.1"/>
    </source>
</evidence>
<name>A0A7J8M9N4_9ROSI</name>
<reference evidence="1 2" key="1">
    <citation type="journal article" date="2019" name="Genome Biol. Evol.">
        <title>Insights into the evolution of the New World diploid cottons (Gossypium, subgenus Houzingenia) based on genome sequencing.</title>
        <authorList>
            <person name="Grover C.E."/>
            <person name="Arick M.A. 2nd"/>
            <person name="Thrash A."/>
            <person name="Conover J.L."/>
            <person name="Sanders W.S."/>
            <person name="Peterson D.G."/>
            <person name="Frelichowski J.E."/>
            <person name="Scheffler J.A."/>
            <person name="Scheffler B.E."/>
            <person name="Wendel J.F."/>
        </authorList>
    </citation>
    <scope>NUCLEOTIDE SEQUENCE [LARGE SCALE GENOMIC DNA]</scope>
    <source>
        <strain evidence="1">157</strain>
        <tissue evidence="1">Leaf</tissue>
    </source>
</reference>
<accession>A0A7J8M9N4</accession>